<dbReference type="PANTHER" id="PTHR11849:SF190">
    <property type="entry name" value="ETS-DOMAIN PROTEIN"/>
    <property type="match status" value="1"/>
</dbReference>
<dbReference type="InterPro" id="IPR036388">
    <property type="entry name" value="WH-like_DNA-bd_sf"/>
</dbReference>
<dbReference type="PRINTS" id="PR00454">
    <property type="entry name" value="ETSDOMAIN"/>
</dbReference>
<evidence type="ECO:0000313" key="6">
    <source>
        <dbReference type="EMBL" id="KAF2900461.1"/>
    </source>
</evidence>
<dbReference type="Proteomes" id="UP000801492">
    <property type="component" value="Unassembled WGS sequence"/>
</dbReference>
<comment type="caution">
    <text evidence="6">The sequence shown here is derived from an EMBL/GenBank/DDBJ whole genome shotgun (WGS) entry which is preliminary data.</text>
</comment>
<keyword evidence="7" id="KW-1185">Reference proteome</keyword>
<sequence>MCTHATENNKNYEDMKLDKFVDITNDVLKDMSLQDFVLLAESFEDGEFLYRSKQNLFNQQNSINYDINENQVIRQNVDSLHKTSHMPHKNSEPYPPESSPKRKPGRPRSTDKFRKKPEKRLGKLWEFLRNLLLDAKTCPSLIKWDNYNEGTFKFVESEKVAKLWGDRKKNDKMNYEKLSRAMRYYYKSEVLLPVPGKRLVYKFGPQASGWRTANPLLENKTCNLPV</sequence>
<dbReference type="GO" id="GO:0030154">
    <property type="term" value="P:cell differentiation"/>
    <property type="evidence" value="ECO:0007669"/>
    <property type="project" value="TreeGrafter"/>
</dbReference>
<proteinExistence type="inferred from homology"/>
<dbReference type="OrthoDB" id="5975550at2759"/>
<protein>
    <recommendedName>
        <fullName evidence="5">ETS domain-containing protein</fullName>
    </recommendedName>
</protein>
<dbReference type="SMART" id="SM00413">
    <property type="entry name" value="ETS"/>
    <property type="match status" value="1"/>
</dbReference>
<evidence type="ECO:0000313" key="7">
    <source>
        <dbReference type="Proteomes" id="UP000801492"/>
    </source>
</evidence>
<dbReference type="InterPro" id="IPR000418">
    <property type="entry name" value="Ets_dom"/>
</dbReference>
<feature type="domain" description="ETS" evidence="5">
    <location>
        <begin position="122"/>
        <end position="204"/>
    </location>
</feature>
<gene>
    <name evidence="6" type="ORF">ILUMI_05726</name>
</gene>
<name>A0A8K0DAJ9_IGNLU</name>
<keyword evidence="3" id="KW-0539">Nucleus</keyword>
<keyword evidence="2 3" id="KW-0238">DNA-binding</keyword>
<dbReference type="EMBL" id="VTPC01002180">
    <property type="protein sequence ID" value="KAF2900461.1"/>
    <property type="molecule type" value="Genomic_DNA"/>
</dbReference>
<dbReference type="SUPFAM" id="SSF46785">
    <property type="entry name" value="Winged helix' DNA-binding domain"/>
    <property type="match status" value="1"/>
</dbReference>
<comment type="subcellular location">
    <subcellularLocation>
        <location evidence="3">Nucleus</location>
    </subcellularLocation>
</comment>
<dbReference type="Pfam" id="PF00178">
    <property type="entry name" value="Ets"/>
    <property type="match status" value="1"/>
</dbReference>
<organism evidence="6 7">
    <name type="scientific">Ignelater luminosus</name>
    <name type="common">Cucubano</name>
    <name type="synonym">Pyrophorus luminosus</name>
    <dbReference type="NCBI Taxonomy" id="2038154"/>
    <lineage>
        <taxon>Eukaryota</taxon>
        <taxon>Metazoa</taxon>
        <taxon>Ecdysozoa</taxon>
        <taxon>Arthropoda</taxon>
        <taxon>Hexapoda</taxon>
        <taxon>Insecta</taxon>
        <taxon>Pterygota</taxon>
        <taxon>Neoptera</taxon>
        <taxon>Endopterygota</taxon>
        <taxon>Coleoptera</taxon>
        <taxon>Polyphaga</taxon>
        <taxon>Elateriformia</taxon>
        <taxon>Elateroidea</taxon>
        <taxon>Elateridae</taxon>
        <taxon>Agrypninae</taxon>
        <taxon>Pyrophorini</taxon>
        <taxon>Ignelater</taxon>
    </lineage>
</organism>
<feature type="region of interest" description="Disordered" evidence="4">
    <location>
        <begin position="82"/>
        <end position="115"/>
    </location>
</feature>
<dbReference type="Gene3D" id="1.10.10.10">
    <property type="entry name" value="Winged helix-like DNA-binding domain superfamily/Winged helix DNA-binding domain"/>
    <property type="match status" value="1"/>
</dbReference>
<evidence type="ECO:0000256" key="4">
    <source>
        <dbReference type="SAM" id="MobiDB-lite"/>
    </source>
</evidence>
<evidence type="ECO:0000259" key="5">
    <source>
        <dbReference type="PROSITE" id="PS50061"/>
    </source>
</evidence>
<evidence type="ECO:0000256" key="2">
    <source>
        <dbReference type="ARBA" id="ARBA00023125"/>
    </source>
</evidence>
<dbReference type="PANTHER" id="PTHR11849">
    <property type="entry name" value="ETS"/>
    <property type="match status" value="1"/>
</dbReference>
<dbReference type="InterPro" id="IPR036390">
    <property type="entry name" value="WH_DNA-bd_sf"/>
</dbReference>
<dbReference type="PROSITE" id="PS50061">
    <property type="entry name" value="ETS_DOMAIN_3"/>
    <property type="match status" value="1"/>
</dbReference>
<dbReference type="FunFam" id="1.10.10.10:FF:001336">
    <property type="entry name" value="Epithelium specific ets factor 3, ese3, putative"/>
    <property type="match status" value="1"/>
</dbReference>
<evidence type="ECO:0000256" key="3">
    <source>
        <dbReference type="RuleBase" id="RU004019"/>
    </source>
</evidence>
<dbReference type="GO" id="GO:0005634">
    <property type="term" value="C:nucleus"/>
    <property type="evidence" value="ECO:0007669"/>
    <property type="project" value="UniProtKB-SubCell"/>
</dbReference>
<dbReference type="InterPro" id="IPR046328">
    <property type="entry name" value="ETS_fam"/>
</dbReference>
<comment type="similarity">
    <text evidence="1 3">Belongs to the ETS family.</text>
</comment>
<evidence type="ECO:0000256" key="1">
    <source>
        <dbReference type="ARBA" id="ARBA00005562"/>
    </source>
</evidence>
<accession>A0A8K0DAJ9</accession>
<reference evidence="6" key="1">
    <citation type="submission" date="2019-08" db="EMBL/GenBank/DDBJ databases">
        <title>The genome of the North American firefly Photinus pyralis.</title>
        <authorList>
            <consortium name="Photinus pyralis genome working group"/>
            <person name="Fallon T.R."/>
            <person name="Sander Lower S.E."/>
            <person name="Weng J.-K."/>
        </authorList>
    </citation>
    <scope>NUCLEOTIDE SEQUENCE</scope>
    <source>
        <strain evidence="6">TRF0915ILg1</strain>
        <tissue evidence="6">Whole body</tissue>
    </source>
</reference>
<dbReference type="GO" id="GO:0000981">
    <property type="term" value="F:DNA-binding transcription factor activity, RNA polymerase II-specific"/>
    <property type="evidence" value="ECO:0007669"/>
    <property type="project" value="TreeGrafter"/>
</dbReference>
<dbReference type="GO" id="GO:0043565">
    <property type="term" value="F:sequence-specific DNA binding"/>
    <property type="evidence" value="ECO:0007669"/>
    <property type="project" value="InterPro"/>
</dbReference>
<dbReference type="AlphaFoldDB" id="A0A8K0DAJ9"/>